<evidence type="ECO:0000313" key="2">
    <source>
        <dbReference type="EMBL" id="GAA4406028.1"/>
    </source>
</evidence>
<keyword evidence="3" id="KW-1185">Reference proteome</keyword>
<organism evidence="2 3">
    <name type="scientific">Fodinibacter luteus</name>
    <dbReference type="NCBI Taxonomy" id="552064"/>
    <lineage>
        <taxon>Bacteria</taxon>
        <taxon>Bacillati</taxon>
        <taxon>Actinomycetota</taxon>
        <taxon>Actinomycetes</taxon>
        <taxon>Micrococcales</taxon>
        <taxon>Intrasporangiaceae</taxon>
        <taxon>Fodinibacter (ex Wang et al. 2009)</taxon>
    </lineage>
</organism>
<dbReference type="Proteomes" id="UP001500945">
    <property type="component" value="Unassembled WGS sequence"/>
</dbReference>
<dbReference type="PANTHER" id="PTHR36842">
    <property type="entry name" value="PROTEIN TOLB HOMOLOG"/>
    <property type="match status" value="1"/>
</dbReference>
<comment type="caution">
    <text evidence="2">The sequence shown here is derived from an EMBL/GenBank/DDBJ whole genome shotgun (WGS) entry which is preliminary data.</text>
</comment>
<dbReference type="InterPro" id="IPR011659">
    <property type="entry name" value="WD40"/>
</dbReference>
<dbReference type="SUPFAM" id="SSF82171">
    <property type="entry name" value="DPP6 N-terminal domain-like"/>
    <property type="match status" value="1"/>
</dbReference>
<comment type="similarity">
    <text evidence="1">Belongs to the TolB family.</text>
</comment>
<evidence type="ECO:0000256" key="1">
    <source>
        <dbReference type="ARBA" id="ARBA00009820"/>
    </source>
</evidence>
<dbReference type="PANTHER" id="PTHR36842:SF1">
    <property type="entry name" value="PROTEIN TOLB"/>
    <property type="match status" value="1"/>
</dbReference>
<dbReference type="Pfam" id="PF07676">
    <property type="entry name" value="PD40"/>
    <property type="match status" value="2"/>
</dbReference>
<dbReference type="InterPro" id="IPR011042">
    <property type="entry name" value="6-blade_b-propeller_TolB-like"/>
</dbReference>
<protein>
    <recommendedName>
        <fullName evidence="4">WD40 repeat protein</fullName>
    </recommendedName>
</protein>
<proteinExistence type="inferred from homology"/>
<sequence>MFGVDVASGSVRRLTDQSSGVPFVSDRDPAWSPGRDRIVFMSSDAVTPTRLPVVSAAGAPVAELPVEGATPVWLDASTVVCSLHRLGPGGTFDRADLVAVEVPGGGVHPITAVAPGEYLAEPAWHPTSGLVATLSVEDPVTMAWLGQRLVVADPTSVAAAAGGGVPLGTSDLVELAAGHQWPAGPAWSPDGTRLAFSATRPCATTSPDGIPVLQMDVAVLTLATGVLTWVTDDTAGDYDDGLNDGSPAFSPDGRWLAWVRGHEDDWTRIMVDRLDHPDPPRVLLDDRHWFRWGLAW</sequence>
<dbReference type="Gene3D" id="2.120.10.30">
    <property type="entry name" value="TolB, C-terminal domain"/>
    <property type="match status" value="2"/>
</dbReference>
<name>A0ABP8KGJ5_9MICO</name>
<evidence type="ECO:0000313" key="3">
    <source>
        <dbReference type="Proteomes" id="UP001500945"/>
    </source>
</evidence>
<accession>A0ABP8KGJ5</accession>
<evidence type="ECO:0008006" key="4">
    <source>
        <dbReference type="Google" id="ProtNLM"/>
    </source>
</evidence>
<gene>
    <name evidence="2" type="ORF">GCM10023168_20320</name>
</gene>
<reference evidence="3" key="1">
    <citation type="journal article" date="2019" name="Int. J. Syst. Evol. Microbiol.">
        <title>The Global Catalogue of Microorganisms (GCM) 10K type strain sequencing project: providing services to taxonomists for standard genome sequencing and annotation.</title>
        <authorList>
            <consortium name="The Broad Institute Genomics Platform"/>
            <consortium name="The Broad Institute Genome Sequencing Center for Infectious Disease"/>
            <person name="Wu L."/>
            <person name="Ma J."/>
        </authorList>
    </citation>
    <scope>NUCLEOTIDE SEQUENCE [LARGE SCALE GENOMIC DNA]</scope>
    <source>
        <strain evidence="3">JCM 17809</strain>
    </source>
</reference>
<dbReference type="EMBL" id="BAABGM010000013">
    <property type="protein sequence ID" value="GAA4406028.1"/>
    <property type="molecule type" value="Genomic_DNA"/>
</dbReference>